<dbReference type="PANTHER" id="PTHR40705:SF2">
    <property type="entry name" value="DUF1743 DOMAIN-CONTAINING PROTEIN"/>
    <property type="match status" value="1"/>
</dbReference>
<gene>
    <name evidence="1" type="ORF">PDUR_03570</name>
</gene>
<keyword evidence="2" id="KW-1185">Reference proteome</keyword>
<organism evidence="1 2">
    <name type="scientific">Paenibacillus durus</name>
    <name type="common">Paenibacillus azotofixans</name>
    <dbReference type="NCBI Taxonomy" id="44251"/>
    <lineage>
        <taxon>Bacteria</taxon>
        <taxon>Bacillati</taxon>
        <taxon>Bacillota</taxon>
        <taxon>Bacilli</taxon>
        <taxon>Bacillales</taxon>
        <taxon>Paenibacillaceae</taxon>
        <taxon>Paenibacillus</taxon>
    </lineage>
</organism>
<accession>A0A089HGT0</accession>
<dbReference type="EMBL" id="CP009288">
    <property type="protein sequence ID" value="AIQ11176.1"/>
    <property type="molecule type" value="Genomic_DNA"/>
</dbReference>
<evidence type="ECO:0000313" key="2">
    <source>
        <dbReference type="Proteomes" id="UP000029409"/>
    </source>
</evidence>
<dbReference type="OrthoDB" id="270233at2"/>
<proteinExistence type="predicted"/>
<dbReference type="AlphaFoldDB" id="A0A089HGT0"/>
<evidence type="ECO:0000313" key="1">
    <source>
        <dbReference type="EMBL" id="AIQ11176.1"/>
    </source>
</evidence>
<dbReference type="RefSeq" id="WP_042205106.1">
    <property type="nucleotide sequence ID" value="NZ_CP009288.1"/>
</dbReference>
<protein>
    <submittedName>
        <fullName evidence="1">Uncharacterized protein</fullName>
    </submittedName>
</protein>
<dbReference type="Gene3D" id="3.30.70.2200">
    <property type="match status" value="1"/>
</dbReference>
<dbReference type="Proteomes" id="UP000029409">
    <property type="component" value="Chromosome"/>
</dbReference>
<dbReference type="PANTHER" id="PTHR40705">
    <property type="entry name" value="TRNA(ILE2) 2-AGMATINYLCYTIDINE SYNTHETASE TIAS"/>
    <property type="match status" value="1"/>
</dbReference>
<sequence>MRILVSIDDTDSFTTKGIKGTGDLAKNISRAIKSNGWGTSSRITRHQLLLHEDIPYTSHNSSMCFEADIDPQYLQAVIDFSGRHLETESEPEADPGLCVVVPDLLADPVRLIDYSYLAKREVLDKNSAYTLASELGIHLSEHGGTGQGVIGAMAGAGLRLGGNDGSFKDKHKVGEPGTILTAAELCALAKVDRIISLGGTVLGGEETVVLGNMVKSILSEGKAVIPVQPLETEDQALVWRTCSKEQVHLLQRTGQ</sequence>
<dbReference type="eggNOG" id="COG1571">
    <property type="taxonomic scope" value="Bacteria"/>
</dbReference>
<reference evidence="1 2" key="1">
    <citation type="submission" date="2014-08" db="EMBL/GenBank/DDBJ databases">
        <title>Comparative genomics of the Paenibacillus odorifer group.</title>
        <authorList>
            <person name="den Bakker H.C."/>
            <person name="Tsai Y.-C."/>
            <person name="Martin N."/>
            <person name="Korlach J."/>
            <person name="Wiedmann M."/>
        </authorList>
    </citation>
    <scope>NUCLEOTIDE SEQUENCE [LARGE SCALE GENOMIC DNA]</scope>
    <source>
        <strain evidence="1 2">DSM 1735</strain>
    </source>
</reference>
<dbReference type="KEGG" id="pdu:PDUR_03570"/>
<dbReference type="STRING" id="44251.PDUR_03570"/>
<name>A0A089HGT0_PAEDU</name>